<dbReference type="Pfam" id="PF01553">
    <property type="entry name" value="Acyltransferase"/>
    <property type="match status" value="1"/>
</dbReference>
<keyword evidence="1 4" id="KW-0808">Transferase</keyword>
<organism evidence="4 5">
    <name type="scientific">Ligilactobacillus agilis DSM 20509</name>
    <dbReference type="NCBI Taxonomy" id="1423718"/>
    <lineage>
        <taxon>Bacteria</taxon>
        <taxon>Bacillati</taxon>
        <taxon>Bacillota</taxon>
        <taxon>Bacilli</taxon>
        <taxon>Lactobacillales</taxon>
        <taxon>Lactobacillaceae</taxon>
        <taxon>Ligilactobacillus</taxon>
    </lineage>
</organism>
<dbReference type="EMBL" id="AYYP01000047">
    <property type="protein sequence ID" value="KRM63911.1"/>
    <property type="molecule type" value="Genomic_DNA"/>
</dbReference>
<protein>
    <submittedName>
        <fullName evidence="4">1-acyl-sn-glycerol-3-phosphate acyltransferase</fullName>
    </submittedName>
</protein>
<reference evidence="4 5" key="1">
    <citation type="journal article" date="2015" name="Genome Announc.">
        <title>Expanding the biotechnology potential of lactobacilli through comparative genomics of 213 strains and associated genera.</title>
        <authorList>
            <person name="Sun Z."/>
            <person name="Harris H.M."/>
            <person name="McCann A."/>
            <person name="Guo C."/>
            <person name="Argimon S."/>
            <person name="Zhang W."/>
            <person name="Yang X."/>
            <person name="Jeffery I.B."/>
            <person name="Cooney J.C."/>
            <person name="Kagawa T.F."/>
            <person name="Liu W."/>
            <person name="Song Y."/>
            <person name="Salvetti E."/>
            <person name="Wrobel A."/>
            <person name="Rasinkangas P."/>
            <person name="Parkhill J."/>
            <person name="Rea M.C."/>
            <person name="O'Sullivan O."/>
            <person name="Ritari J."/>
            <person name="Douillard F.P."/>
            <person name="Paul Ross R."/>
            <person name="Yang R."/>
            <person name="Briner A.E."/>
            <person name="Felis G.E."/>
            <person name="de Vos W.M."/>
            <person name="Barrangou R."/>
            <person name="Klaenhammer T.R."/>
            <person name="Caufield P.W."/>
            <person name="Cui Y."/>
            <person name="Zhang H."/>
            <person name="O'Toole P.W."/>
        </authorList>
    </citation>
    <scope>NUCLEOTIDE SEQUENCE [LARGE SCALE GENOMIC DNA]</scope>
    <source>
        <strain evidence="4 5">DSM 20509</strain>
    </source>
</reference>
<dbReference type="GO" id="GO:0006654">
    <property type="term" value="P:phosphatidic acid biosynthetic process"/>
    <property type="evidence" value="ECO:0007669"/>
    <property type="project" value="TreeGrafter"/>
</dbReference>
<proteinExistence type="predicted"/>
<dbReference type="SMART" id="SM00563">
    <property type="entry name" value="PlsC"/>
    <property type="match status" value="1"/>
</dbReference>
<dbReference type="AlphaFoldDB" id="A0A0R2A9V0"/>
<gene>
    <name evidence="4" type="ORF">FC14_GL000124</name>
</gene>
<sequence length="212" mass="24157">MKFLFYSFIRALVRVIVFIINGNTHYLNKDKLPKGNYILVGPHRTWYDPIFFALAAAPKKFSFMAKEELFSNPFLRYILVHANAFPVNRANPGPSVIKTPVKWLRKRDLSLIMFPSGTRHSQELKGGAVLIAKMAGVPIVPAVYQGPLTFKGLLARKKVTIAFGDPITIERKQKLTDEYQEQVIARMNQAFNNLDQAINPDFVYIDQTTKKN</sequence>
<accession>A0A0R2A9V0</accession>
<dbReference type="CDD" id="cd07989">
    <property type="entry name" value="LPLAT_AGPAT-like"/>
    <property type="match status" value="1"/>
</dbReference>
<evidence type="ECO:0000256" key="2">
    <source>
        <dbReference type="ARBA" id="ARBA00023315"/>
    </source>
</evidence>
<evidence type="ECO:0000256" key="1">
    <source>
        <dbReference type="ARBA" id="ARBA00022679"/>
    </source>
</evidence>
<dbReference type="PANTHER" id="PTHR10434:SF40">
    <property type="entry name" value="1-ACYL-SN-GLYCEROL-3-PHOSPHATE ACYLTRANSFERASE"/>
    <property type="match status" value="1"/>
</dbReference>
<dbReference type="GO" id="GO:0003841">
    <property type="term" value="F:1-acylglycerol-3-phosphate O-acyltransferase activity"/>
    <property type="evidence" value="ECO:0007669"/>
    <property type="project" value="TreeGrafter"/>
</dbReference>
<name>A0A0R2A9V0_9LACO</name>
<evidence type="ECO:0000259" key="3">
    <source>
        <dbReference type="SMART" id="SM00563"/>
    </source>
</evidence>
<dbReference type="Proteomes" id="UP000051008">
    <property type="component" value="Unassembled WGS sequence"/>
</dbReference>
<comment type="caution">
    <text evidence="4">The sequence shown here is derived from an EMBL/GenBank/DDBJ whole genome shotgun (WGS) entry which is preliminary data.</text>
</comment>
<keyword evidence="2 4" id="KW-0012">Acyltransferase</keyword>
<feature type="domain" description="Phospholipid/glycerol acyltransferase" evidence="3">
    <location>
        <begin position="37"/>
        <end position="147"/>
    </location>
</feature>
<dbReference type="InterPro" id="IPR002123">
    <property type="entry name" value="Plipid/glycerol_acylTrfase"/>
</dbReference>
<evidence type="ECO:0000313" key="5">
    <source>
        <dbReference type="Proteomes" id="UP000051008"/>
    </source>
</evidence>
<dbReference type="SUPFAM" id="SSF69593">
    <property type="entry name" value="Glycerol-3-phosphate (1)-acyltransferase"/>
    <property type="match status" value="1"/>
</dbReference>
<dbReference type="PANTHER" id="PTHR10434">
    <property type="entry name" value="1-ACYL-SN-GLYCEROL-3-PHOSPHATE ACYLTRANSFERASE"/>
    <property type="match status" value="1"/>
</dbReference>
<evidence type="ECO:0000313" key="4">
    <source>
        <dbReference type="EMBL" id="KRM63911.1"/>
    </source>
</evidence>
<keyword evidence="5" id="KW-1185">Reference proteome</keyword>
<dbReference type="PATRIC" id="fig|1423718.3.peg.127"/>